<evidence type="ECO:0000313" key="8">
    <source>
        <dbReference type="Proteomes" id="UP000054342"/>
    </source>
</evidence>
<evidence type="ECO:0000259" key="6">
    <source>
        <dbReference type="Pfam" id="PF08386"/>
    </source>
</evidence>
<dbReference type="SUPFAM" id="SSF53474">
    <property type="entry name" value="alpha/beta-Hydrolases"/>
    <property type="match status" value="1"/>
</dbReference>
<keyword evidence="4" id="KW-0732">Signal</keyword>
<dbReference type="PANTHER" id="PTHR43248">
    <property type="entry name" value="2-SUCCINYL-6-HYDROXY-2,4-CYCLOHEXADIENE-1-CARBOXYLATE SYNTHASE"/>
    <property type="match status" value="1"/>
</dbReference>
<sequence>MMTGTLLNLLLHSGRWLLTLVFASQSWAYTLPDSFNWNQIEPTSHLNYTTCYDGLECSRLLVPLDWQNSTTDKQVTLAVARLAAKVDPSDSTFGGTIIINPGGPGGSGVDLLMWSGAGIQEIVDGDKHFEILSFDPRGIHHTSPMASCFEEDGARSRFEIVDVSAGSVEDSASSLNTKWALAEGLGKLCSSTDAGVWPDGTDIRQYVSTLQVAYDMLHLTEVIEEERILSRYEVGVVTEAAQQIVKTKPQPLLNYWGFSYGTYLGNTFASMFPDRIGRMILDGVVDASDYTASGWRTNLQDNHKVWRLFHQWCFEAGPRCLLNDNSTKEWTQIESKVDKFLNHLKSNPLSIVFRHRIYLLRYFDLEKLMHSASYAPWQVWPLLAQGLAALIQGDTSTFTSLFEFSTWIPRPSNLPPLQLLNPFNNHSAPYPPSYPSGLEASIAILCGDGEDITSESKSDYLSYLDELLDQSQLIGPVWAEITLHCRSWPKSARPSSRNRFTGPFGTKAHERGTGKDDGTGLMLFIGNTADPVTPLQNAYKMAEGHEGKGVGLLVQETPGHCSGVNIPSQCTWGVISRFFNNAELPERDKRCEIDWKPWDMV</sequence>
<evidence type="ECO:0008006" key="9">
    <source>
        <dbReference type="Google" id="ProtNLM"/>
    </source>
</evidence>
<evidence type="ECO:0000256" key="4">
    <source>
        <dbReference type="SAM" id="SignalP"/>
    </source>
</evidence>
<dbReference type="InterPro" id="IPR029058">
    <property type="entry name" value="AB_hydrolase_fold"/>
</dbReference>
<dbReference type="Pfam" id="PF08386">
    <property type="entry name" value="Abhydrolase_4"/>
    <property type="match status" value="1"/>
</dbReference>
<evidence type="ECO:0000259" key="5">
    <source>
        <dbReference type="Pfam" id="PF00561"/>
    </source>
</evidence>
<dbReference type="GeneID" id="25325948"/>
<dbReference type="Gene3D" id="3.40.50.1820">
    <property type="entry name" value="alpha/beta hydrolase"/>
    <property type="match status" value="1"/>
</dbReference>
<reference evidence="7 8" key="1">
    <citation type="submission" date="2015-01" db="EMBL/GenBank/DDBJ databases">
        <title>The Genome Sequence of Exophiala xenobiotica CBS118157.</title>
        <authorList>
            <consortium name="The Broad Institute Genomics Platform"/>
            <person name="Cuomo C."/>
            <person name="de Hoog S."/>
            <person name="Gorbushina A."/>
            <person name="Stielow B."/>
            <person name="Teixiera M."/>
            <person name="Abouelleil A."/>
            <person name="Chapman S.B."/>
            <person name="Priest M."/>
            <person name="Young S.K."/>
            <person name="Wortman J."/>
            <person name="Nusbaum C."/>
            <person name="Birren B."/>
        </authorList>
    </citation>
    <scope>NUCLEOTIDE SEQUENCE [LARGE SCALE GENOMIC DNA]</scope>
    <source>
        <strain evidence="7 8">CBS 118157</strain>
    </source>
</reference>
<dbReference type="HOGENOM" id="CLU_013364_5_2_1"/>
<accession>A0A0D2C443</accession>
<dbReference type="RefSeq" id="XP_013320186.1">
    <property type="nucleotide sequence ID" value="XM_013464732.1"/>
</dbReference>
<evidence type="ECO:0000256" key="1">
    <source>
        <dbReference type="ARBA" id="ARBA00010088"/>
    </source>
</evidence>
<comment type="similarity">
    <text evidence="1">Belongs to the peptidase S33 family.</text>
</comment>
<dbReference type="AlphaFoldDB" id="A0A0D2C443"/>
<dbReference type="OrthoDB" id="425534at2759"/>
<dbReference type="EMBL" id="KN847318">
    <property type="protein sequence ID" value="KIW59601.1"/>
    <property type="molecule type" value="Genomic_DNA"/>
</dbReference>
<feature type="domain" description="Peptidase S33 tripeptidyl aminopeptidase-like C-terminal" evidence="6">
    <location>
        <begin position="472"/>
        <end position="591"/>
    </location>
</feature>
<dbReference type="Proteomes" id="UP000054342">
    <property type="component" value="Unassembled WGS sequence"/>
</dbReference>
<name>A0A0D2C443_9EURO</name>
<dbReference type="GO" id="GO:0016787">
    <property type="term" value="F:hydrolase activity"/>
    <property type="evidence" value="ECO:0007669"/>
    <property type="project" value="UniProtKB-KW"/>
</dbReference>
<evidence type="ECO:0000313" key="7">
    <source>
        <dbReference type="EMBL" id="KIW59601.1"/>
    </source>
</evidence>
<feature type="signal peptide" evidence="4">
    <location>
        <begin position="1"/>
        <end position="28"/>
    </location>
</feature>
<evidence type="ECO:0000256" key="3">
    <source>
        <dbReference type="SAM" id="MobiDB-lite"/>
    </source>
</evidence>
<dbReference type="InterPro" id="IPR013595">
    <property type="entry name" value="Pept_S33_TAP-like_C"/>
</dbReference>
<dbReference type="Pfam" id="PF00561">
    <property type="entry name" value="Abhydrolase_1"/>
    <property type="match status" value="1"/>
</dbReference>
<dbReference type="InterPro" id="IPR051601">
    <property type="entry name" value="Serine_prot/Carboxylest_S33"/>
</dbReference>
<feature type="region of interest" description="Disordered" evidence="3">
    <location>
        <begin position="494"/>
        <end position="515"/>
    </location>
</feature>
<protein>
    <recommendedName>
        <fullName evidence="9">Peptidase S33 tripeptidyl aminopeptidase-like C-terminal domain-containing protein</fullName>
    </recommendedName>
</protein>
<proteinExistence type="inferred from homology"/>
<feature type="domain" description="AB hydrolase-1" evidence="5">
    <location>
        <begin position="96"/>
        <end position="334"/>
    </location>
</feature>
<dbReference type="STRING" id="348802.A0A0D2C443"/>
<feature type="chain" id="PRO_5002254940" description="Peptidase S33 tripeptidyl aminopeptidase-like C-terminal domain-containing protein" evidence="4">
    <location>
        <begin position="29"/>
        <end position="601"/>
    </location>
</feature>
<keyword evidence="2" id="KW-0378">Hydrolase</keyword>
<keyword evidence="8" id="KW-1185">Reference proteome</keyword>
<organism evidence="7 8">
    <name type="scientific">Exophiala xenobiotica</name>
    <dbReference type="NCBI Taxonomy" id="348802"/>
    <lineage>
        <taxon>Eukaryota</taxon>
        <taxon>Fungi</taxon>
        <taxon>Dikarya</taxon>
        <taxon>Ascomycota</taxon>
        <taxon>Pezizomycotina</taxon>
        <taxon>Eurotiomycetes</taxon>
        <taxon>Chaetothyriomycetidae</taxon>
        <taxon>Chaetothyriales</taxon>
        <taxon>Herpotrichiellaceae</taxon>
        <taxon>Exophiala</taxon>
    </lineage>
</organism>
<evidence type="ECO:0000256" key="2">
    <source>
        <dbReference type="ARBA" id="ARBA00022801"/>
    </source>
</evidence>
<dbReference type="PANTHER" id="PTHR43248:SF25">
    <property type="entry name" value="AB HYDROLASE-1 DOMAIN-CONTAINING PROTEIN-RELATED"/>
    <property type="match status" value="1"/>
</dbReference>
<gene>
    <name evidence="7" type="ORF">PV05_04040</name>
</gene>
<dbReference type="InterPro" id="IPR000073">
    <property type="entry name" value="AB_hydrolase_1"/>
</dbReference>